<evidence type="ECO:0000313" key="2">
    <source>
        <dbReference type="EMBL" id="GIF26218.1"/>
    </source>
</evidence>
<sequence length="41" mass="4447">MDDDQSRDLALRRADRTGEGRKMALAGLVISAVWLMAGTKA</sequence>
<evidence type="ECO:0000313" key="3">
    <source>
        <dbReference type="Proteomes" id="UP000623608"/>
    </source>
</evidence>
<keyword evidence="1" id="KW-0812">Transmembrane</keyword>
<organism evidence="2 3">
    <name type="scientific">Paractinoplanes tereljensis</name>
    <dbReference type="NCBI Taxonomy" id="571912"/>
    <lineage>
        <taxon>Bacteria</taxon>
        <taxon>Bacillati</taxon>
        <taxon>Actinomycetota</taxon>
        <taxon>Actinomycetes</taxon>
        <taxon>Micromonosporales</taxon>
        <taxon>Micromonosporaceae</taxon>
        <taxon>Paractinoplanes</taxon>
    </lineage>
</organism>
<keyword evidence="1" id="KW-0472">Membrane</keyword>
<keyword evidence="1" id="KW-1133">Transmembrane helix</keyword>
<dbReference type="Proteomes" id="UP000623608">
    <property type="component" value="Unassembled WGS sequence"/>
</dbReference>
<proteinExistence type="predicted"/>
<keyword evidence="3" id="KW-1185">Reference proteome</keyword>
<comment type="caution">
    <text evidence="2">The sequence shown here is derived from an EMBL/GenBank/DDBJ whole genome shotgun (WGS) entry which is preliminary data.</text>
</comment>
<name>A0A919NXL3_9ACTN</name>
<feature type="transmembrane region" description="Helical" evidence="1">
    <location>
        <begin position="20"/>
        <end position="37"/>
    </location>
</feature>
<dbReference type="EMBL" id="BOMY01000057">
    <property type="protein sequence ID" value="GIF26218.1"/>
    <property type="molecule type" value="Genomic_DNA"/>
</dbReference>
<accession>A0A919NXL3</accession>
<reference evidence="2" key="1">
    <citation type="submission" date="2021-01" db="EMBL/GenBank/DDBJ databases">
        <title>Whole genome shotgun sequence of Actinoplanes tereljensis NBRC 105297.</title>
        <authorList>
            <person name="Komaki H."/>
            <person name="Tamura T."/>
        </authorList>
    </citation>
    <scope>NUCLEOTIDE SEQUENCE</scope>
    <source>
        <strain evidence="2">NBRC 105297</strain>
    </source>
</reference>
<dbReference type="RefSeq" id="WP_203814022.1">
    <property type="nucleotide sequence ID" value="NZ_BOMY01000057.1"/>
</dbReference>
<protein>
    <submittedName>
        <fullName evidence="2">Uncharacterized protein</fullName>
    </submittedName>
</protein>
<gene>
    <name evidence="2" type="ORF">Ate02nite_89480</name>
</gene>
<evidence type="ECO:0000256" key="1">
    <source>
        <dbReference type="SAM" id="Phobius"/>
    </source>
</evidence>
<dbReference type="AlphaFoldDB" id="A0A919NXL3"/>